<dbReference type="Pfam" id="PF00583">
    <property type="entry name" value="Acetyltransf_1"/>
    <property type="match status" value="1"/>
</dbReference>
<protein>
    <recommendedName>
        <fullName evidence="1">N-acetyltransferase domain-containing protein</fullName>
    </recommendedName>
</protein>
<dbReference type="InterPro" id="IPR016181">
    <property type="entry name" value="Acyl_CoA_acyltransferase"/>
</dbReference>
<dbReference type="EMBL" id="KV700116">
    <property type="protein sequence ID" value="OCF47643.1"/>
    <property type="molecule type" value="Genomic_DNA"/>
</dbReference>
<sequence>MSYTIRPGVSSDSKALSILLKESFYQAFRNVEGVTEEFFNNYFKTTLNPNNLKKVLENDKWTFLVAELENEPEKLQGMIQILHPNNDDNDEISFKKNLNKQVHLSRFYLLPSSQGSGLALILFEEILKICKNLKYTTMELDVLSTNYRGIRFYEKMGFKKIKEVHNEGDDKFKRVDWIMIKDLI</sequence>
<dbReference type="KEGG" id="kpin:30174915"/>
<dbReference type="GO" id="GO:0016747">
    <property type="term" value="F:acyltransferase activity, transferring groups other than amino-acyl groups"/>
    <property type="evidence" value="ECO:0007669"/>
    <property type="project" value="InterPro"/>
</dbReference>
<reference evidence="3" key="4">
    <citation type="submission" date="2024-02" db="EMBL/GenBank/DDBJ databases">
        <title>Comparative genomics of Cryptococcus and Kwoniella reveals pathogenesis evolution and contrasting modes of karyotype evolution via chromosome fusion or intercentromeric recombination.</title>
        <authorList>
            <person name="Coelho M.A."/>
            <person name="David-Palma M."/>
            <person name="Shea T."/>
            <person name="Bowers K."/>
            <person name="McGinley-Smith S."/>
            <person name="Mohammad A.W."/>
            <person name="Gnirke A."/>
            <person name="Yurkov A.M."/>
            <person name="Nowrousian M."/>
            <person name="Sun S."/>
            <person name="Cuomo C.A."/>
            <person name="Heitman J."/>
        </authorList>
    </citation>
    <scope>NUCLEOTIDE SEQUENCE</scope>
    <source>
        <strain evidence="3">CBS 10737</strain>
    </source>
</reference>
<reference evidence="2" key="3">
    <citation type="submission" date="2016-07" db="EMBL/GenBank/DDBJ databases">
        <title>Evolution of pathogenesis and genome organization in the Tremellales.</title>
        <authorList>
            <person name="Cuomo C."/>
            <person name="Litvintseva A."/>
            <person name="Heitman J."/>
            <person name="Chen Y."/>
            <person name="Sun S."/>
            <person name="Springer D."/>
            <person name="Dromer F."/>
            <person name="Young S."/>
            <person name="Zeng Q."/>
            <person name="Chapman S."/>
            <person name="Gujja S."/>
            <person name="Saif S."/>
            <person name="Birren B."/>
        </authorList>
    </citation>
    <scope>NUCLEOTIDE SEQUENCE</scope>
    <source>
        <strain evidence="2">CBS 10737</strain>
    </source>
</reference>
<dbReference type="GeneID" id="30174915"/>
<evidence type="ECO:0000313" key="4">
    <source>
        <dbReference type="Proteomes" id="UP000094020"/>
    </source>
</evidence>
<dbReference type="InterPro" id="IPR000182">
    <property type="entry name" value="GNAT_dom"/>
</dbReference>
<feature type="domain" description="N-acetyltransferase" evidence="1">
    <location>
        <begin position="26"/>
        <end position="184"/>
    </location>
</feature>
<dbReference type="InterPro" id="IPR050276">
    <property type="entry name" value="MshD_Acetyltransferase"/>
</dbReference>
<dbReference type="Gene3D" id="3.40.630.30">
    <property type="match status" value="1"/>
</dbReference>
<dbReference type="PANTHER" id="PTHR43617:SF33">
    <property type="entry name" value="SPORE COAT POLYSACCHARIDE BIOSYNTHESIS PROTEIN SPSD"/>
    <property type="match status" value="1"/>
</dbReference>
<dbReference type="Proteomes" id="UP000094020">
    <property type="component" value="Chromosome 2"/>
</dbReference>
<dbReference type="RefSeq" id="XP_019008862.1">
    <property type="nucleotide sequence ID" value="XM_019158249.1"/>
</dbReference>
<dbReference type="AlphaFoldDB" id="A0A1B9HWJ6"/>
<dbReference type="STRING" id="1296096.A0A1B9HWJ6"/>
<evidence type="ECO:0000313" key="2">
    <source>
        <dbReference type="EMBL" id="OCF47643.1"/>
    </source>
</evidence>
<evidence type="ECO:0000313" key="3">
    <source>
        <dbReference type="EMBL" id="WWC67571.1"/>
    </source>
</evidence>
<organism evidence="2">
    <name type="scientific">Kwoniella pini CBS 10737</name>
    <dbReference type="NCBI Taxonomy" id="1296096"/>
    <lineage>
        <taxon>Eukaryota</taxon>
        <taxon>Fungi</taxon>
        <taxon>Dikarya</taxon>
        <taxon>Basidiomycota</taxon>
        <taxon>Agaricomycotina</taxon>
        <taxon>Tremellomycetes</taxon>
        <taxon>Tremellales</taxon>
        <taxon>Cryptococcaceae</taxon>
        <taxon>Kwoniella</taxon>
    </lineage>
</organism>
<evidence type="ECO:0000259" key="1">
    <source>
        <dbReference type="PROSITE" id="PS51186"/>
    </source>
</evidence>
<reference evidence="2" key="1">
    <citation type="submission" date="2013-07" db="EMBL/GenBank/DDBJ databases">
        <title>The Genome Sequence of Cryptococcus pinus CBS10737.</title>
        <authorList>
            <consortium name="The Broad Institute Genome Sequencing Platform"/>
            <person name="Cuomo C."/>
            <person name="Litvintseva A."/>
            <person name="Chen Y."/>
            <person name="Heitman J."/>
            <person name="Sun S."/>
            <person name="Springer D."/>
            <person name="Dromer F."/>
            <person name="Young S.K."/>
            <person name="Zeng Q."/>
            <person name="Gargeya S."/>
            <person name="Fitzgerald M."/>
            <person name="Abouelleil A."/>
            <person name="Alvarado L."/>
            <person name="Berlin A.M."/>
            <person name="Chapman S.B."/>
            <person name="Dewar J."/>
            <person name="Goldberg J."/>
            <person name="Griggs A."/>
            <person name="Gujja S."/>
            <person name="Hansen M."/>
            <person name="Howarth C."/>
            <person name="Imamovic A."/>
            <person name="Larimer J."/>
            <person name="McCowan C."/>
            <person name="Murphy C."/>
            <person name="Pearson M."/>
            <person name="Priest M."/>
            <person name="Roberts A."/>
            <person name="Saif S."/>
            <person name="Shea T."/>
            <person name="Sykes S."/>
            <person name="Wortman J."/>
            <person name="Nusbaum C."/>
            <person name="Birren B."/>
        </authorList>
    </citation>
    <scope>NUCLEOTIDE SEQUENCE [LARGE SCALE GENOMIC DNA]</scope>
    <source>
        <strain evidence="2">CBS 10737</strain>
    </source>
</reference>
<gene>
    <name evidence="2" type="ORF">I206_06546</name>
    <name evidence="3" type="ORF">I206_101481</name>
</gene>
<dbReference type="PANTHER" id="PTHR43617">
    <property type="entry name" value="L-AMINO ACID N-ACETYLTRANSFERASE"/>
    <property type="match status" value="1"/>
</dbReference>
<proteinExistence type="predicted"/>
<dbReference type="PROSITE" id="PS51186">
    <property type="entry name" value="GNAT"/>
    <property type="match status" value="1"/>
</dbReference>
<dbReference type="EMBL" id="CP144520">
    <property type="protein sequence ID" value="WWC67571.1"/>
    <property type="molecule type" value="Genomic_DNA"/>
</dbReference>
<reference evidence="3" key="2">
    <citation type="submission" date="2013-07" db="EMBL/GenBank/DDBJ databases">
        <authorList>
            <consortium name="The Broad Institute Genome Sequencing Platform"/>
            <person name="Cuomo C."/>
            <person name="Litvintseva A."/>
            <person name="Chen Y."/>
            <person name="Heitman J."/>
            <person name="Sun S."/>
            <person name="Springer D."/>
            <person name="Dromer F."/>
            <person name="Young S.K."/>
            <person name="Zeng Q."/>
            <person name="Gargeya S."/>
            <person name="Fitzgerald M."/>
            <person name="Abouelleil A."/>
            <person name="Alvarado L."/>
            <person name="Berlin A.M."/>
            <person name="Chapman S.B."/>
            <person name="Dewar J."/>
            <person name="Goldberg J."/>
            <person name="Griggs A."/>
            <person name="Gujja S."/>
            <person name="Hansen M."/>
            <person name="Howarth C."/>
            <person name="Imamovic A."/>
            <person name="Larimer J."/>
            <person name="McCowan C."/>
            <person name="Murphy C."/>
            <person name="Pearson M."/>
            <person name="Priest M."/>
            <person name="Roberts A."/>
            <person name="Saif S."/>
            <person name="Shea T."/>
            <person name="Sykes S."/>
            <person name="Wortman J."/>
            <person name="Nusbaum C."/>
            <person name="Birren B."/>
        </authorList>
    </citation>
    <scope>NUCLEOTIDE SEQUENCE</scope>
    <source>
        <strain evidence="3">CBS 10737</strain>
    </source>
</reference>
<accession>A0A1B9HWJ6</accession>
<dbReference type="SUPFAM" id="SSF55729">
    <property type="entry name" value="Acyl-CoA N-acyltransferases (Nat)"/>
    <property type="match status" value="1"/>
</dbReference>
<name>A0A1B9HWJ6_9TREE</name>
<dbReference type="OrthoDB" id="9975416at2759"/>
<keyword evidence="4" id="KW-1185">Reference proteome</keyword>